<evidence type="ECO:0000313" key="5">
    <source>
        <dbReference type="Proteomes" id="UP000590749"/>
    </source>
</evidence>
<keyword evidence="2" id="KW-1133">Transmembrane helix</keyword>
<dbReference type="PROSITE" id="PS50076">
    <property type="entry name" value="DNAJ_2"/>
    <property type="match status" value="1"/>
</dbReference>
<evidence type="ECO:0000259" key="3">
    <source>
        <dbReference type="PROSITE" id="PS50076"/>
    </source>
</evidence>
<name>A0A7W5AD53_9ACTN</name>
<keyword evidence="5" id="KW-1185">Reference proteome</keyword>
<dbReference type="Proteomes" id="UP000590749">
    <property type="component" value="Unassembled WGS sequence"/>
</dbReference>
<feature type="domain" description="J" evidence="3">
    <location>
        <begin position="12"/>
        <end position="74"/>
    </location>
</feature>
<dbReference type="Gene3D" id="1.10.287.110">
    <property type="entry name" value="DnaJ domain"/>
    <property type="match status" value="1"/>
</dbReference>
<evidence type="ECO:0000313" key="4">
    <source>
        <dbReference type="EMBL" id="MBB3093907.1"/>
    </source>
</evidence>
<dbReference type="CDD" id="cd06257">
    <property type="entry name" value="DnaJ"/>
    <property type="match status" value="1"/>
</dbReference>
<dbReference type="RefSeq" id="WP_183217984.1">
    <property type="nucleotide sequence ID" value="NZ_BMPW01000015.1"/>
</dbReference>
<proteinExistence type="predicted"/>
<feature type="transmembrane region" description="Helical" evidence="2">
    <location>
        <begin position="102"/>
        <end position="125"/>
    </location>
</feature>
<keyword evidence="2" id="KW-0812">Transmembrane</keyword>
<dbReference type="AlphaFoldDB" id="A0A7W5AD53"/>
<evidence type="ECO:0000256" key="1">
    <source>
        <dbReference type="SAM" id="MobiDB-lite"/>
    </source>
</evidence>
<sequence>MTGRFRDLHGHDPYRVLGVAPTATRQEISRARRDRQREAHPDGGAGDGDRAKLINTAADILLDDTLRREYDNSRVPGPPPPTYTSPYHYHVPPPSGGGTLRAVLITLAVVTLVCFVGCLLGLMGAGR</sequence>
<dbReference type="SMART" id="SM00271">
    <property type="entry name" value="DnaJ"/>
    <property type="match status" value="1"/>
</dbReference>
<dbReference type="InterPro" id="IPR036869">
    <property type="entry name" value="J_dom_sf"/>
</dbReference>
<protein>
    <recommendedName>
        <fullName evidence="3">J domain-containing protein</fullName>
    </recommendedName>
</protein>
<dbReference type="InterPro" id="IPR001623">
    <property type="entry name" value="DnaJ_domain"/>
</dbReference>
<dbReference type="EMBL" id="JACHXF010000002">
    <property type="protein sequence ID" value="MBB3093907.1"/>
    <property type="molecule type" value="Genomic_DNA"/>
</dbReference>
<feature type="region of interest" description="Disordered" evidence="1">
    <location>
        <begin position="69"/>
        <end position="90"/>
    </location>
</feature>
<gene>
    <name evidence="4" type="ORF">FHR83_001556</name>
</gene>
<comment type="caution">
    <text evidence="4">The sequence shown here is derived from an EMBL/GenBank/DDBJ whole genome shotgun (WGS) entry which is preliminary data.</text>
</comment>
<organism evidence="4 5">
    <name type="scientific">Actinoplanes campanulatus</name>
    <dbReference type="NCBI Taxonomy" id="113559"/>
    <lineage>
        <taxon>Bacteria</taxon>
        <taxon>Bacillati</taxon>
        <taxon>Actinomycetota</taxon>
        <taxon>Actinomycetes</taxon>
        <taxon>Micromonosporales</taxon>
        <taxon>Micromonosporaceae</taxon>
        <taxon>Actinoplanes</taxon>
    </lineage>
</organism>
<reference evidence="4 5" key="1">
    <citation type="submission" date="2020-08" db="EMBL/GenBank/DDBJ databases">
        <title>Genomic Encyclopedia of Type Strains, Phase III (KMG-III): the genomes of soil and plant-associated and newly described type strains.</title>
        <authorList>
            <person name="Whitman W."/>
        </authorList>
    </citation>
    <scope>NUCLEOTIDE SEQUENCE [LARGE SCALE GENOMIC DNA]</scope>
    <source>
        <strain evidence="4 5">CECT 3287</strain>
    </source>
</reference>
<dbReference type="Pfam" id="PF00226">
    <property type="entry name" value="DnaJ"/>
    <property type="match status" value="1"/>
</dbReference>
<accession>A0A7W5AD53</accession>
<feature type="compositionally biased region" description="Basic and acidic residues" evidence="1">
    <location>
        <begin position="27"/>
        <end position="50"/>
    </location>
</feature>
<evidence type="ECO:0000256" key="2">
    <source>
        <dbReference type="SAM" id="Phobius"/>
    </source>
</evidence>
<keyword evidence="2" id="KW-0472">Membrane</keyword>
<feature type="region of interest" description="Disordered" evidence="1">
    <location>
        <begin position="20"/>
        <end position="50"/>
    </location>
</feature>
<dbReference type="SUPFAM" id="SSF46565">
    <property type="entry name" value="Chaperone J-domain"/>
    <property type="match status" value="1"/>
</dbReference>